<accession>A0A419F7R1</accession>
<dbReference type="Proteomes" id="UP000285961">
    <property type="component" value="Unassembled WGS sequence"/>
</dbReference>
<evidence type="ECO:0000313" key="2">
    <source>
        <dbReference type="EMBL" id="RJP74443.1"/>
    </source>
</evidence>
<gene>
    <name evidence="2" type="ORF">C4532_02550</name>
</gene>
<feature type="compositionally biased region" description="Basic and acidic residues" evidence="1">
    <location>
        <begin position="142"/>
        <end position="163"/>
    </location>
</feature>
<organism evidence="2 3">
    <name type="scientific">Candidatus Abyssobacteria bacterium SURF_17</name>
    <dbReference type="NCBI Taxonomy" id="2093361"/>
    <lineage>
        <taxon>Bacteria</taxon>
        <taxon>Pseudomonadati</taxon>
        <taxon>Candidatus Hydrogenedentota</taxon>
        <taxon>Candidatus Abyssobacteria</taxon>
    </lineage>
</organism>
<feature type="compositionally biased region" description="Basic and acidic residues" evidence="1">
    <location>
        <begin position="122"/>
        <end position="134"/>
    </location>
</feature>
<protein>
    <recommendedName>
        <fullName evidence="4">Cell division protein FtsL</fullName>
    </recommendedName>
</protein>
<reference evidence="2 3" key="1">
    <citation type="journal article" date="2017" name="ISME J.">
        <title>Energy and carbon metabolisms in a deep terrestrial subsurface fluid microbial community.</title>
        <authorList>
            <person name="Momper L."/>
            <person name="Jungbluth S.P."/>
            <person name="Lee M.D."/>
            <person name="Amend J.P."/>
        </authorList>
    </citation>
    <scope>NUCLEOTIDE SEQUENCE [LARGE SCALE GENOMIC DNA]</scope>
    <source>
        <strain evidence="2">SURF_17</strain>
    </source>
</reference>
<proteinExistence type="predicted"/>
<dbReference type="Pfam" id="PF04977">
    <property type="entry name" value="DivIC"/>
    <property type="match status" value="1"/>
</dbReference>
<name>A0A419F7R1_9BACT</name>
<dbReference type="InterPro" id="IPR007060">
    <property type="entry name" value="FtsL/DivIC"/>
</dbReference>
<evidence type="ECO:0000313" key="3">
    <source>
        <dbReference type="Proteomes" id="UP000285961"/>
    </source>
</evidence>
<evidence type="ECO:0008006" key="4">
    <source>
        <dbReference type="Google" id="ProtNLM"/>
    </source>
</evidence>
<comment type="caution">
    <text evidence="2">The sequence shown here is derived from an EMBL/GenBank/DDBJ whole genome shotgun (WGS) entry which is preliminary data.</text>
</comment>
<feature type="region of interest" description="Disordered" evidence="1">
    <location>
        <begin position="109"/>
        <end position="163"/>
    </location>
</feature>
<evidence type="ECO:0000256" key="1">
    <source>
        <dbReference type="SAM" id="MobiDB-lite"/>
    </source>
</evidence>
<dbReference type="EMBL" id="QZKI01000015">
    <property type="protein sequence ID" value="RJP74443.1"/>
    <property type="molecule type" value="Genomic_DNA"/>
</dbReference>
<dbReference type="AlphaFoldDB" id="A0A419F7R1"/>
<sequence length="163" mass="18989">MRKSTQKRRKRRSRNVMMRNLKHWLRFLPWVAPILITAFTYAWLYTRINIVALPIERLRARKTDLVKQNESIRLRIEKLQAPARIESIAREKLGMLSPQKWQVVALDEPIQPPDQTEGAAPRPEHAVASERESTRLFGFLKKHGDADNALRKHPSPETTEHSG</sequence>